<evidence type="ECO:0000313" key="2">
    <source>
        <dbReference type="WBParaSite" id="RSKR_0000485866.1"/>
    </source>
</evidence>
<protein>
    <submittedName>
        <fullName evidence="2">G_PROTEIN_RECEP_F1_2 domain-containing protein</fullName>
    </submittedName>
</protein>
<organism evidence="1 2">
    <name type="scientific">Rhabditophanes sp. KR3021</name>
    <dbReference type="NCBI Taxonomy" id="114890"/>
    <lineage>
        <taxon>Eukaryota</taxon>
        <taxon>Metazoa</taxon>
        <taxon>Ecdysozoa</taxon>
        <taxon>Nematoda</taxon>
        <taxon>Chromadorea</taxon>
        <taxon>Rhabditida</taxon>
        <taxon>Tylenchina</taxon>
        <taxon>Panagrolaimomorpha</taxon>
        <taxon>Strongyloidoidea</taxon>
        <taxon>Alloionematidae</taxon>
        <taxon>Rhabditophanes</taxon>
    </lineage>
</organism>
<dbReference type="Proteomes" id="UP000095286">
    <property type="component" value="Unplaced"/>
</dbReference>
<evidence type="ECO:0000313" key="1">
    <source>
        <dbReference type="Proteomes" id="UP000095286"/>
    </source>
</evidence>
<proteinExistence type="predicted"/>
<dbReference type="WBParaSite" id="RSKR_0000485866.1">
    <property type="protein sequence ID" value="RSKR_0000485866.1"/>
    <property type="gene ID" value="RSKR_0000485866"/>
</dbReference>
<name>A0AC35TVP5_9BILA</name>
<accession>A0AC35TVP5</accession>
<reference evidence="2" key="1">
    <citation type="submission" date="2016-11" db="UniProtKB">
        <authorList>
            <consortium name="WormBaseParasite"/>
        </authorList>
    </citation>
    <scope>IDENTIFICATION</scope>
    <source>
        <strain evidence="2">KR3021</strain>
    </source>
</reference>
<sequence length="515" mass="58518">MQLFQFNLLPSLLEEKYSCSKMTYEEWKAEGRSNSILGTTYFSLGIFFITLYLPILMVLSKKELLQHSCYKLLLYLCCVDCVTLTINGTVTGYLTYHGDVYCTHEKLIYISGIIGMTGWCDACYLCLILALNRSLDVYDQNWANYFFEGKKTILWIISSAIYDFIQKNYPCDGMTQSEWRAEGDPNLILGIAYIIVDLLKNSNYKLILFLACIDVLALIPAGLITGWLTIEGDVYCSKPYFILCTGTFGLCGWNISCFLCLVLGFNRCLDICLPKVWNYLFEGRKMLVWLFASILYGVKMSFFAPALLYTSKKSGAWFYNPYYQITVKDFTKGIVYTNYAEVINNIVVVVGLLSMYAVFLGTLFCKFKRSQNSYKLSSSQKSLLIQAILLCTMTMASSLIYIVMNTFIVNEALIVSGQMGWIMSHGCGSFSLSLSANCLVLMPNLFIVPVMHFELLAIPLFVNERLGQIALVGYYAGYFTRFVLAVNRYSANTEIHVCEKIWLTTRDTNNKFAQS</sequence>